<keyword evidence="1 2" id="KW-0728">SH3 domain</keyword>
<dbReference type="InterPro" id="IPR050384">
    <property type="entry name" value="Endophilin_SH3RF"/>
</dbReference>
<name>A0ABR4N2H6_9FUNG</name>
<feature type="transmembrane region" description="Helical" evidence="4">
    <location>
        <begin position="254"/>
        <end position="275"/>
    </location>
</feature>
<evidence type="ECO:0000256" key="1">
    <source>
        <dbReference type="ARBA" id="ARBA00022443"/>
    </source>
</evidence>
<feature type="chain" id="PRO_5045910270" description="SH3 domain-containing protein" evidence="5">
    <location>
        <begin position="23"/>
        <end position="515"/>
    </location>
</feature>
<evidence type="ECO:0000259" key="6">
    <source>
        <dbReference type="PROSITE" id="PS50002"/>
    </source>
</evidence>
<dbReference type="Pfam" id="PF00018">
    <property type="entry name" value="SH3_1"/>
    <property type="match status" value="1"/>
</dbReference>
<feature type="domain" description="SH3" evidence="6">
    <location>
        <begin position="429"/>
        <end position="490"/>
    </location>
</feature>
<feature type="region of interest" description="Disordered" evidence="3">
    <location>
        <begin position="288"/>
        <end position="321"/>
    </location>
</feature>
<organism evidence="7 8">
    <name type="scientific">Polyrhizophydium stewartii</name>
    <dbReference type="NCBI Taxonomy" id="2732419"/>
    <lineage>
        <taxon>Eukaryota</taxon>
        <taxon>Fungi</taxon>
        <taxon>Fungi incertae sedis</taxon>
        <taxon>Chytridiomycota</taxon>
        <taxon>Chytridiomycota incertae sedis</taxon>
        <taxon>Chytridiomycetes</taxon>
        <taxon>Rhizophydiales</taxon>
        <taxon>Rhizophydiales incertae sedis</taxon>
        <taxon>Polyrhizophydium</taxon>
    </lineage>
</organism>
<keyword evidence="5" id="KW-0732">Signal</keyword>
<dbReference type="Gene3D" id="2.30.30.40">
    <property type="entry name" value="SH3 Domains"/>
    <property type="match status" value="1"/>
</dbReference>
<evidence type="ECO:0000313" key="8">
    <source>
        <dbReference type="Proteomes" id="UP001527925"/>
    </source>
</evidence>
<keyword evidence="4" id="KW-1133">Transmembrane helix</keyword>
<dbReference type="SUPFAM" id="SSF50044">
    <property type="entry name" value="SH3-domain"/>
    <property type="match status" value="1"/>
</dbReference>
<accession>A0ABR4N2H6</accession>
<proteinExistence type="predicted"/>
<gene>
    <name evidence="7" type="ORF">HK105_206721</name>
</gene>
<evidence type="ECO:0000256" key="2">
    <source>
        <dbReference type="PROSITE-ProRule" id="PRU00192"/>
    </source>
</evidence>
<dbReference type="PANTHER" id="PTHR14167:SF116">
    <property type="entry name" value="CAP, ISOFORM AC"/>
    <property type="match status" value="1"/>
</dbReference>
<keyword evidence="8" id="KW-1185">Reference proteome</keyword>
<dbReference type="SMART" id="SM00326">
    <property type="entry name" value="SH3"/>
    <property type="match status" value="1"/>
</dbReference>
<dbReference type="EMBL" id="JADGIZ020000042">
    <property type="protein sequence ID" value="KAL2913705.1"/>
    <property type="molecule type" value="Genomic_DNA"/>
</dbReference>
<dbReference type="InterPro" id="IPR036028">
    <property type="entry name" value="SH3-like_dom_sf"/>
</dbReference>
<reference evidence="7 8" key="1">
    <citation type="submission" date="2023-09" db="EMBL/GenBank/DDBJ databases">
        <title>Pangenome analysis of Batrachochytrium dendrobatidis and related Chytrids.</title>
        <authorList>
            <person name="Yacoub M.N."/>
            <person name="Stajich J.E."/>
            <person name="James T.Y."/>
        </authorList>
    </citation>
    <scope>NUCLEOTIDE SEQUENCE [LARGE SCALE GENOMIC DNA]</scope>
    <source>
        <strain evidence="7 8">JEL0888</strain>
    </source>
</reference>
<dbReference type="PROSITE" id="PS50002">
    <property type="entry name" value="SH3"/>
    <property type="match status" value="1"/>
</dbReference>
<keyword evidence="4" id="KW-0472">Membrane</keyword>
<evidence type="ECO:0000256" key="3">
    <source>
        <dbReference type="SAM" id="MobiDB-lite"/>
    </source>
</evidence>
<keyword evidence="4" id="KW-0812">Transmembrane</keyword>
<evidence type="ECO:0000256" key="5">
    <source>
        <dbReference type="SAM" id="SignalP"/>
    </source>
</evidence>
<dbReference type="InterPro" id="IPR001452">
    <property type="entry name" value="SH3_domain"/>
</dbReference>
<protein>
    <recommendedName>
        <fullName evidence="6">SH3 domain-containing protein</fullName>
    </recommendedName>
</protein>
<dbReference type="PANTHER" id="PTHR14167">
    <property type="entry name" value="SH3 DOMAIN-CONTAINING"/>
    <property type="match status" value="1"/>
</dbReference>
<comment type="caution">
    <text evidence="7">The sequence shown here is derived from an EMBL/GenBank/DDBJ whole genome shotgun (WGS) entry which is preliminary data.</text>
</comment>
<feature type="signal peptide" evidence="5">
    <location>
        <begin position="1"/>
        <end position="22"/>
    </location>
</feature>
<dbReference type="Proteomes" id="UP001527925">
    <property type="component" value="Unassembled WGS sequence"/>
</dbReference>
<sequence>MAAAAAGPAALALALSAAPAAAELFAAAANLSPDQCFQLAGSAVCPDLTAYYIMPSTEFNSVASFDSYVMGQQDNTTSFVSKFRSAFDCPGFAGHTIRFEQSILCYFMVASSLPSCPPPSPAPTNAAGQNATAAPMLCKSSCTSYVNSVKNTFSNATICNANPSTTAAANRQNVVGTGGNIITYADFCATQTVDDTSMCSLGVKADVLRCGFANSTDAAPYCSANSSDPCCGAIAAASAPTDAYSALLASPNRVWIISGIVAGALVGLFVLYYIATRVTRMVAGTTTAFQPPPEDRPRFGTIARSGDPESGRRKSGPGGRLSIFSNIRASIMGTKQPRGNKFTPQDAPPLPNSTVSMSMATPISMPRAPPVPIAPSASAFAGRDSIFAPAAALANRMPPAAAARPPSMAQTMQTGQPSMLESVAVVPGPGERCVQAVEDYDRAMEDEIELRVGDVIIVLQEFDDGWAFGRNTVTGAEGVFPMTITEHYEIGQKINREYNGRQSVLTARTKSLQAR</sequence>
<evidence type="ECO:0000313" key="7">
    <source>
        <dbReference type="EMBL" id="KAL2913705.1"/>
    </source>
</evidence>
<evidence type="ECO:0000256" key="4">
    <source>
        <dbReference type="SAM" id="Phobius"/>
    </source>
</evidence>